<protein>
    <submittedName>
        <fullName evidence="2">Uncharacterized protein</fullName>
    </submittedName>
</protein>
<dbReference type="EMBL" id="MK072012">
    <property type="protein sequence ID" value="AYV77162.1"/>
    <property type="molecule type" value="Genomic_DNA"/>
</dbReference>
<proteinExistence type="predicted"/>
<keyword evidence="1" id="KW-0812">Transmembrane</keyword>
<organism evidence="2">
    <name type="scientific">Barrevirus sp</name>
    <dbReference type="NCBI Taxonomy" id="2487763"/>
    <lineage>
        <taxon>Viruses</taxon>
        <taxon>Varidnaviria</taxon>
        <taxon>Bamfordvirae</taxon>
        <taxon>Nucleocytoviricota</taxon>
        <taxon>Megaviricetes</taxon>
        <taxon>Imitervirales</taxon>
        <taxon>Mimiviridae</taxon>
        <taxon>Klosneuvirinae</taxon>
    </lineage>
</organism>
<evidence type="ECO:0000256" key="1">
    <source>
        <dbReference type="SAM" id="Phobius"/>
    </source>
</evidence>
<sequence>MIITIIPIMIIIGGILMMDTTKTLLQVQPAHKRLLSSS</sequence>
<accession>A0A3G4ZQI5</accession>
<feature type="transmembrane region" description="Helical" evidence="1">
    <location>
        <begin position="6"/>
        <end position="25"/>
    </location>
</feature>
<gene>
    <name evidence="2" type="ORF">Barrevirus15_10</name>
</gene>
<reference evidence="2" key="1">
    <citation type="submission" date="2018-10" db="EMBL/GenBank/DDBJ databases">
        <title>Hidden diversity of soil giant viruses.</title>
        <authorList>
            <person name="Schulz F."/>
            <person name="Alteio L."/>
            <person name="Goudeau D."/>
            <person name="Ryan E.M."/>
            <person name="Malmstrom R.R."/>
            <person name="Blanchard J."/>
            <person name="Woyke T."/>
        </authorList>
    </citation>
    <scope>NUCLEOTIDE SEQUENCE</scope>
    <source>
        <strain evidence="2">BAV1</strain>
    </source>
</reference>
<keyword evidence="1" id="KW-0472">Membrane</keyword>
<evidence type="ECO:0000313" key="2">
    <source>
        <dbReference type="EMBL" id="AYV77162.1"/>
    </source>
</evidence>
<name>A0A3G4ZQI5_9VIRU</name>
<keyword evidence="1" id="KW-1133">Transmembrane helix</keyword>